<dbReference type="Proteomes" id="UP000501812">
    <property type="component" value="Chromosome"/>
</dbReference>
<accession>A0A858REJ9</accession>
<keyword evidence="4" id="KW-0411">Iron-sulfur</keyword>
<evidence type="ECO:0000313" key="6">
    <source>
        <dbReference type="EMBL" id="QJE95155.1"/>
    </source>
</evidence>
<dbReference type="CDD" id="cd03467">
    <property type="entry name" value="Rieske"/>
    <property type="match status" value="1"/>
</dbReference>
<evidence type="ECO:0000313" key="7">
    <source>
        <dbReference type="Proteomes" id="UP000501812"/>
    </source>
</evidence>
<dbReference type="SUPFAM" id="SSF50022">
    <property type="entry name" value="ISP domain"/>
    <property type="match status" value="1"/>
</dbReference>
<dbReference type="AlphaFoldDB" id="A0A858REJ9"/>
<dbReference type="InterPro" id="IPR017941">
    <property type="entry name" value="Rieske_2Fe-2S"/>
</dbReference>
<dbReference type="GO" id="GO:0046872">
    <property type="term" value="F:metal ion binding"/>
    <property type="evidence" value="ECO:0007669"/>
    <property type="project" value="UniProtKB-KW"/>
</dbReference>
<dbReference type="EMBL" id="CP051774">
    <property type="protein sequence ID" value="QJE95155.1"/>
    <property type="molecule type" value="Genomic_DNA"/>
</dbReference>
<evidence type="ECO:0000256" key="1">
    <source>
        <dbReference type="ARBA" id="ARBA00022714"/>
    </source>
</evidence>
<feature type="domain" description="Rieske" evidence="5">
    <location>
        <begin position="7"/>
        <end position="119"/>
    </location>
</feature>
<keyword evidence="3" id="KW-0408">Iron</keyword>
<name>A0A858REJ9_9BACT</name>
<dbReference type="Gene3D" id="2.102.10.10">
    <property type="entry name" value="Rieske [2Fe-2S] iron-sulphur domain"/>
    <property type="match status" value="1"/>
</dbReference>
<dbReference type="KEGG" id="luo:HHL09_04995"/>
<reference evidence="6 7" key="1">
    <citation type="submission" date="2020-04" db="EMBL/GenBank/DDBJ databases">
        <title>Luteolibacter sp. G-1-1-1 isolated from soil.</title>
        <authorList>
            <person name="Dahal R.H."/>
        </authorList>
    </citation>
    <scope>NUCLEOTIDE SEQUENCE [LARGE SCALE GENOMIC DNA]</scope>
    <source>
        <strain evidence="6 7">G-1-1-1</strain>
    </source>
</reference>
<dbReference type="PANTHER" id="PTHR21496">
    <property type="entry name" value="FERREDOXIN-RELATED"/>
    <property type="match status" value="1"/>
</dbReference>
<evidence type="ECO:0000256" key="2">
    <source>
        <dbReference type="ARBA" id="ARBA00022723"/>
    </source>
</evidence>
<evidence type="ECO:0000259" key="5">
    <source>
        <dbReference type="PROSITE" id="PS51296"/>
    </source>
</evidence>
<dbReference type="Pfam" id="PF00355">
    <property type="entry name" value="Rieske"/>
    <property type="match status" value="1"/>
</dbReference>
<dbReference type="PROSITE" id="PS51296">
    <property type="entry name" value="RIESKE"/>
    <property type="match status" value="1"/>
</dbReference>
<dbReference type="PANTHER" id="PTHR21496:SF23">
    <property type="entry name" value="3-PHENYLPROPIONATE_CINNAMIC ACID DIOXYGENASE FERREDOXIN SUBUNIT"/>
    <property type="match status" value="1"/>
</dbReference>
<protein>
    <submittedName>
        <fullName evidence="6">Rieske (2Fe-2S) protein</fullName>
    </submittedName>
</protein>
<evidence type="ECO:0000256" key="3">
    <source>
        <dbReference type="ARBA" id="ARBA00023004"/>
    </source>
</evidence>
<keyword evidence="7" id="KW-1185">Reference proteome</keyword>
<keyword evidence="2" id="KW-0479">Metal-binding</keyword>
<dbReference type="InterPro" id="IPR036922">
    <property type="entry name" value="Rieske_2Fe-2S_sf"/>
</dbReference>
<dbReference type="GO" id="GO:0051537">
    <property type="term" value="F:2 iron, 2 sulfur cluster binding"/>
    <property type="evidence" value="ECO:0007669"/>
    <property type="project" value="UniProtKB-KW"/>
</dbReference>
<organism evidence="6 7">
    <name type="scientific">Luteolibacter luteus</name>
    <dbReference type="NCBI Taxonomy" id="2728835"/>
    <lineage>
        <taxon>Bacteria</taxon>
        <taxon>Pseudomonadati</taxon>
        <taxon>Verrucomicrobiota</taxon>
        <taxon>Verrucomicrobiia</taxon>
        <taxon>Verrucomicrobiales</taxon>
        <taxon>Verrucomicrobiaceae</taxon>
        <taxon>Luteolibacter</taxon>
    </lineage>
</organism>
<proteinExistence type="predicted"/>
<dbReference type="RefSeq" id="WP_169453376.1">
    <property type="nucleotide sequence ID" value="NZ_CP051774.1"/>
</dbReference>
<evidence type="ECO:0000256" key="4">
    <source>
        <dbReference type="ARBA" id="ARBA00023014"/>
    </source>
</evidence>
<keyword evidence="1" id="KW-0001">2Fe-2S</keyword>
<sequence length="130" mass="14398">MNEKRAITVCPAAELPPGERKIIDAGDGRSIGIFNVKGKYYALRNLCPHAGAELCRGLITGMNEASEVGEYHWVREGEILRCPWHGWEFDILTGRSIFNPNAVRVKTYETTVVESFEVGVDEGGMVVVMV</sequence>
<gene>
    <name evidence="6" type="ORF">HHL09_04995</name>
</gene>